<evidence type="ECO:0000256" key="1">
    <source>
        <dbReference type="ARBA" id="ARBA00022729"/>
    </source>
</evidence>
<dbReference type="Pfam" id="PF13416">
    <property type="entry name" value="SBP_bac_8"/>
    <property type="match status" value="1"/>
</dbReference>
<dbReference type="CDD" id="cd13589">
    <property type="entry name" value="PBP2_polyamine_RpCGA009"/>
    <property type="match status" value="1"/>
</dbReference>
<dbReference type="PANTHER" id="PTHR30222:SF2">
    <property type="entry name" value="ABC TRANSPORTER SUBSTRATE-BINDING PROTEIN"/>
    <property type="match status" value="1"/>
</dbReference>
<evidence type="ECO:0000313" key="3">
    <source>
        <dbReference type="Proteomes" id="UP000306635"/>
    </source>
</evidence>
<dbReference type="RefSeq" id="WP_138523093.1">
    <property type="nucleotide sequence ID" value="NZ_JAOCBK010000007.1"/>
</dbReference>
<accession>A0A5R9R6X0</accession>
<protein>
    <submittedName>
        <fullName evidence="2">ABC transporter substrate-binding protein</fullName>
    </submittedName>
</protein>
<dbReference type="OrthoDB" id="9815444at2"/>
<dbReference type="Gene3D" id="3.40.190.10">
    <property type="entry name" value="Periplasmic binding protein-like II"/>
    <property type="match status" value="2"/>
</dbReference>
<comment type="caution">
    <text evidence="2">The sequence shown here is derived from an EMBL/GenBank/DDBJ whole genome shotgun (WGS) entry which is preliminary data.</text>
</comment>
<proteinExistence type="predicted"/>
<dbReference type="InterPro" id="IPR006059">
    <property type="entry name" value="SBP"/>
</dbReference>
<dbReference type="EMBL" id="SWDV01000013">
    <property type="protein sequence ID" value="TLX77375.1"/>
    <property type="molecule type" value="Genomic_DNA"/>
</dbReference>
<name>A0A5R9R6X0_9PSED</name>
<dbReference type="Proteomes" id="UP000306635">
    <property type="component" value="Unassembled WGS sequence"/>
</dbReference>
<dbReference type="AlphaFoldDB" id="A0A5R9R6X0"/>
<dbReference type="SUPFAM" id="SSF53850">
    <property type="entry name" value="Periplasmic binding protein-like II"/>
    <property type="match status" value="1"/>
</dbReference>
<reference evidence="2 3" key="1">
    <citation type="submission" date="2019-04" db="EMBL/GenBank/DDBJ databases">
        <authorList>
            <person name="Li M."/>
        </authorList>
    </citation>
    <scope>NUCLEOTIDE SEQUENCE [LARGE SCALE GENOMIC DNA]</scope>
    <source>
        <strain evidence="2 3">LAM1902</strain>
    </source>
</reference>
<dbReference type="PANTHER" id="PTHR30222">
    <property type="entry name" value="SPERMIDINE/PUTRESCINE-BINDING PERIPLASMIC PROTEIN"/>
    <property type="match status" value="1"/>
</dbReference>
<keyword evidence="1" id="KW-0732">Signal</keyword>
<evidence type="ECO:0000313" key="2">
    <source>
        <dbReference type="EMBL" id="TLX77375.1"/>
    </source>
</evidence>
<keyword evidence="3" id="KW-1185">Reference proteome</keyword>
<dbReference type="PROSITE" id="PS51318">
    <property type="entry name" value="TAT"/>
    <property type="match status" value="1"/>
</dbReference>
<sequence length="377" mass="41195">MSDYPKAGQGFIEDAIEVAAEKSERAGISRRDFNRSLLLLAAASALPFGAGSRAFAAGGNLVLANWGGDAVPAFEKSFGGFDQVAGLTLKVDGSGPTEGALKTQVSSGAVRWDVCDGEMYSSYRLGKDKFLTPIDYGIVDKSLIGYGDVHDFGLANYTYSYVIGYDHEQFGKNPPKSWADFWDVKKYPGKRTLYKWMSANLECALLADGVSPEQLYPLDVDRALRKIEELLPHIATHWSTGAESQQLIRDGEVSMAQMWHTRAELVKNDTAGKIDWSFDGGIVSPSVWMVPKGNPAGAKAAMDFIAYALRPEVQAKLMEVYNMGPVNLKANDLLSAQLQAINPTAPDNLKKQVSLNNKWHAEHYGETLERYLALIGG</sequence>
<organism evidence="2 3">
    <name type="scientific">Pseudomonas nicosulfuronedens</name>
    <dbReference type="NCBI Taxonomy" id="2571105"/>
    <lineage>
        <taxon>Bacteria</taxon>
        <taxon>Pseudomonadati</taxon>
        <taxon>Pseudomonadota</taxon>
        <taxon>Gammaproteobacteria</taxon>
        <taxon>Pseudomonadales</taxon>
        <taxon>Pseudomonadaceae</taxon>
        <taxon>Pseudomonas</taxon>
    </lineage>
</organism>
<gene>
    <name evidence="2" type="ORF">FAS41_13775</name>
</gene>
<dbReference type="InterPro" id="IPR006311">
    <property type="entry name" value="TAT_signal"/>
</dbReference>